<accession>F8AN02</accession>
<dbReference type="HOGENOM" id="CLU_098907_0_0_2"/>
<evidence type="ECO:0000313" key="4">
    <source>
        <dbReference type="Proteomes" id="UP000009296"/>
    </source>
</evidence>
<gene>
    <name evidence="3" type="ordered locus">Metok_0132</name>
</gene>
<dbReference type="PANTHER" id="PTHR19136">
    <property type="entry name" value="MOLYBDENUM COFACTOR GUANYLYLTRANSFERASE"/>
    <property type="match status" value="1"/>
</dbReference>
<dbReference type="eggNOG" id="arCOG01871">
    <property type="taxonomic scope" value="Archaea"/>
</dbReference>
<dbReference type="GO" id="GO:0016779">
    <property type="term" value="F:nucleotidyltransferase activity"/>
    <property type="evidence" value="ECO:0007669"/>
    <property type="project" value="TreeGrafter"/>
</dbReference>
<dbReference type="InterPro" id="IPR025877">
    <property type="entry name" value="MobA-like_NTP_Trfase"/>
</dbReference>
<sequence length="192" mass="22107">MAGGKGTRLNSDIEKPLLPILRRPMIDYIVEALLESNINNIYIAVSKNTPKTEEYIKCYKRYYINKNIYLIKTSGLNYIHDLNECIPYFSEPFMVLSCDIPTIKPKIINKIITQYHIIKSKKAHVESLCVVVKKDIYPSNPSIVMDGYIPLGINILSPKYGEQKEELYIIDEPILNVNTLEDKNLVEKILLE</sequence>
<keyword evidence="1" id="KW-0808">Transferase</keyword>
<evidence type="ECO:0000256" key="1">
    <source>
        <dbReference type="ARBA" id="ARBA00022679"/>
    </source>
</evidence>
<evidence type="ECO:0000313" key="3">
    <source>
        <dbReference type="EMBL" id="AEH06128.1"/>
    </source>
</evidence>
<proteinExistence type="predicted"/>
<dbReference type="Proteomes" id="UP000009296">
    <property type="component" value="Chromosome"/>
</dbReference>
<dbReference type="NCBIfam" id="TIGR00454">
    <property type="entry name" value="TIGR00454 family protein"/>
    <property type="match status" value="1"/>
</dbReference>
<dbReference type="InterPro" id="IPR005245">
    <property type="entry name" value="CHP00454"/>
</dbReference>
<organism evidence="3 4">
    <name type="scientific">Methanothermococcus okinawensis (strain DSM 14208 / JCM 11175 / IH1)</name>
    <dbReference type="NCBI Taxonomy" id="647113"/>
    <lineage>
        <taxon>Archaea</taxon>
        <taxon>Methanobacteriati</taxon>
        <taxon>Methanobacteriota</taxon>
        <taxon>Methanomada group</taxon>
        <taxon>Methanococci</taxon>
        <taxon>Methanococcales</taxon>
        <taxon>Methanococcaceae</taxon>
        <taxon>Methanothermococcus</taxon>
    </lineage>
</organism>
<dbReference type="KEGG" id="mok:Metok_0132"/>
<dbReference type="InterPro" id="IPR029044">
    <property type="entry name" value="Nucleotide-diphossugar_trans"/>
</dbReference>
<name>F8AN02_METOI</name>
<protein>
    <recommendedName>
        <fullName evidence="2">MobA-like NTP transferase domain-containing protein</fullName>
    </recommendedName>
</protein>
<dbReference type="NCBIfam" id="NF045495">
    <property type="entry name" value="AdoCbiPCobY_Meth"/>
    <property type="match status" value="1"/>
</dbReference>
<dbReference type="Gene3D" id="3.90.550.10">
    <property type="entry name" value="Spore Coat Polysaccharide Biosynthesis Protein SpsA, Chain A"/>
    <property type="match status" value="1"/>
</dbReference>
<dbReference type="AlphaFoldDB" id="F8AN02"/>
<evidence type="ECO:0000259" key="2">
    <source>
        <dbReference type="Pfam" id="PF12804"/>
    </source>
</evidence>
<dbReference type="EMBL" id="CP002792">
    <property type="protein sequence ID" value="AEH06128.1"/>
    <property type="molecule type" value="Genomic_DNA"/>
</dbReference>
<dbReference type="STRING" id="647113.Metok_0132"/>
<dbReference type="InterPro" id="IPR053669">
    <property type="entry name" value="AdoCbi-P_Guanylyltransferase"/>
</dbReference>
<feature type="domain" description="MobA-like NTP transferase" evidence="2">
    <location>
        <begin position="1"/>
        <end position="116"/>
    </location>
</feature>
<dbReference type="SUPFAM" id="SSF53448">
    <property type="entry name" value="Nucleotide-diphospho-sugar transferases"/>
    <property type="match status" value="1"/>
</dbReference>
<keyword evidence="4" id="KW-1185">Reference proteome</keyword>
<reference evidence="3" key="1">
    <citation type="submission" date="2011-05" db="EMBL/GenBank/DDBJ databases">
        <title>Complete sequence of chromosome of Methanothermococcus okinawensis IH1.</title>
        <authorList>
            <consortium name="US DOE Joint Genome Institute"/>
            <person name="Lucas S."/>
            <person name="Han J."/>
            <person name="Lapidus A."/>
            <person name="Cheng J.-F."/>
            <person name="Goodwin L."/>
            <person name="Pitluck S."/>
            <person name="Peters L."/>
            <person name="Mikhailova N."/>
            <person name="Held B."/>
            <person name="Han C."/>
            <person name="Tapia R."/>
            <person name="Land M."/>
            <person name="Hauser L."/>
            <person name="Kyrpides N."/>
            <person name="Ivanova N."/>
            <person name="Pagani I."/>
            <person name="Sieprawska-Lupa M."/>
            <person name="Takai K."/>
            <person name="Miyazaki J."/>
            <person name="Whitman W."/>
            <person name="Woyke T."/>
        </authorList>
    </citation>
    <scope>NUCLEOTIDE SEQUENCE [LARGE SCALE GENOMIC DNA]</scope>
    <source>
        <strain evidence="3">IH1</strain>
    </source>
</reference>
<dbReference type="PANTHER" id="PTHR19136:SF86">
    <property type="entry name" value="ADENOSYLCOBINAMIDE-PHOSPHATE GUANYLYLTRANSFERASE"/>
    <property type="match status" value="1"/>
</dbReference>
<dbReference type="Pfam" id="PF12804">
    <property type="entry name" value="NTP_transf_3"/>
    <property type="match status" value="1"/>
</dbReference>